<feature type="region of interest" description="Disordered" evidence="1">
    <location>
        <begin position="42"/>
        <end position="62"/>
    </location>
</feature>
<dbReference type="EMBL" id="LQNX01000062">
    <property type="protein sequence ID" value="KXT80701.1"/>
    <property type="molecule type" value="Genomic_DNA"/>
</dbReference>
<keyword evidence="2" id="KW-0732">Signal</keyword>
<dbReference type="Proteomes" id="UP000070678">
    <property type="component" value="Unassembled WGS sequence"/>
</dbReference>
<dbReference type="OrthoDB" id="2211963at2"/>
<sequence length="705" mass="80456">MKKKYTYLTASVLTAVTMLPTFAPSEAHAAYNWNGNNSYYTRTSRRSSNRTSNRTTANRSRTSNYTVRSYGYNSYYPSYNYGYGSYYPSYNYGYGSYYPSYNYGYGSYYPSYNYGYNNWNNYYGYDNSSNYYGYNYWNNYNNLASDENYIYWNGNHYYRMNDGSYRVYRNGSWVALNNDSNSNSGYESLRSDANYTYWNGNHYYRMNDGSYRIYRNGSWEPVSNAGDSNNGYNNLRNDSHYRYENGYHYYVLEDGSYYYYANGKWVLVKATETPADPATPAPTPEPTPTPTPEPTPNDKPDQPVNPGTDQPVTPGTDTPSDSDVPGIELPPTPPFVHEDKPFNPFAPETPSTPADPSDSGSADQPATPAIPGNSGLVTTDEPSENQIPDYVEKPAEGLEHLAWAPNGQTPKIIYPSGKPGDAALEADPNYYYDGSTHYYYVPSNSERTGYSPYWKWFGDVWKLQGMTDPNDPALDPKLHENTADDEYMYSDKDSSVKLYSRNLVTTAKAGQPLPFQNVEEFKNYVIEKMKPKFVDNSGWDAKVEWEIENPELFEMSKQNPWAKDYVLIANLKSGVADDKYKDIEFGHVKFVYRIEATDATNYVAIDKAKEAFAKINETRKAQGLKELTWSDDIYQNQALPKVNEISRQYDSTGFVGRRDEDAATVVEKWASSGLREWLLDPNVTEGAVAAVVDGNGDYYWTYNYK</sequence>
<reference evidence="3 4" key="1">
    <citation type="submission" date="2016-01" db="EMBL/GenBank/DDBJ databases">
        <title>Highly variable Streptococcus oralis are common among viridans streptococci isolated from primates.</title>
        <authorList>
            <person name="Denapaite D."/>
            <person name="Rieger M."/>
            <person name="Koendgen S."/>
            <person name="Brueckner R."/>
            <person name="Ochigava I."/>
            <person name="Kappeler P."/>
            <person name="Maetz-Rensing K."/>
            <person name="Leendertz F."/>
            <person name="Hakenbeck R."/>
        </authorList>
    </citation>
    <scope>NUCLEOTIDE SEQUENCE [LARGE SCALE GENOMIC DNA]</scope>
    <source>
        <strain evidence="3 4">DD15</strain>
    </source>
</reference>
<protein>
    <submittedName>
        <fullName evidence="3">Choline binding protein A</fullName>
    </submittedName>
</protein>
<feature type="compositionally biased region" description="Polar residues" evidence="1">
    <location>
        <begin position="349"/>
        <end position="364"/>
    </location>
</feature>
<evidence type="ECO:0000313" key="3">
    <source>
        <dbReference type="EMBL" id="KXT80701.1"/>
    </source>
</evidence>
<dbReference type="PATRIC" id="fig|1303.78.peg.1303"/>
<proteinExistence type="predicted"/>
<comment type="caution">
    <text evidence="3">The sequence shown here is derived from an EMBL/GenBank/DDBJ whole genome shotgun (WGS) entry which is preliminary data.</text>
</comment>
<feature type="signal peptide" evidence="2">
    <location>
        <begin position="1"/>
        <end position="29"/>
    </location>
</feature>
<organism evidence="3 4">
    <name type="scientific">Streptococcus oralis</name>
    <dbReference type="NCBI Taxonomy" id="1303"/>
    <lineage>
        <taxon>Bacteria</taxon>
        <taxon>Bacillati</taxon>
        <taxon>Bacillota</taxon>
        <taxon>Bacilli</taxon>
        <taxon>Lactobacillales</taxon>
        <taxon>Streptococcaceae</taxon>
        <taxon>Streptococcus</taxon>
    </lineage>
</organism>
<feature type="compositionally biased region" description="Pro residues" evidence="1">
    <location>
        <begin position="277"/>
        <end position="295"/>
    </location>
</feature>
<name>A0A139NXQ6_STROR</name>
<evidence type="ECO:0000256" key="2">
    <source>
        <dbReference type="SAM" id="SignalP"/>
    </source>
</evidence>
<dbReference type="RefSeq" id="WP_061415563.1">
    <property type="nucleotide sequence ID" value="NZ_KQ969521.1"/>
</dbReference>
<gene>
    <name evidence="3" type="ORF">SORDD15_01233</name>
</gene>
<dbReference type="AlphaFoldDB" id="A0A139NXQ6"/>
<dbReference type="InterPro" id="IPR035940">
    <property type="entry name" value="CAP_sf"/>
</dbReference>
<feature type="region of interest" description="Disordered" evidence="1">
    <location>
        <begin position="276"/>
        <end position="388"/>
    </location>
</feature>
<feature type="compositionally biased region" description="Polar residues" evidence="1">
    <location>
        <begin position="305"/>
        <end position="321"/>
    </location>
</feature>
<dbReference type="SUPFAM" id="SSF55797">
    <property type="entry name" value="PR-1-like"/>
    <property type="match status" value="1"/>
</dbReference>
<feature type="compositionally biased region" description="Low complexity" evidence="1">
    <location>
        <begin position="49"/>
        <end position="62"/>
    </location>
</feature>
<accession>A0A139NXQ6</accession>
<evidence type="ECO:0000256" key="1">
    <source>
        <dbReference type="SAM" id="MobiDB-lite"/>
    </source>
</evidence>
<feature type="chain" id="PRO_5007488416" evidence="2">
    <location>
        <begin position="30"/>
        <end position="705"/>
    </location>
</feature>
<evidence type="ECO:0000313" key="4">
    <source>
        <dbReference type="Proteomes" id="UP000070678"/>
    </source>
</evidence>